<sequence length="536" mass="61285">MNMTNNYKERASTILLMEETGSGKTTMINAMINYVLGVEFEDDFRFKLVDEQVNQNQAHSQTQGVTAYDLHHQNGFRIPFSLTIVDTPGFGDTRGPERDNEITSAIQEFFNHQNGIQELDAVAFVVKSSDFRLTPSQTYIFNSVLNIFGKDIRENIRFLVTFADGGYPQVLAAIKEAQLPCQMDSSGSPCHHNFNNDGVYTKPSINNDFMLSGKWKMSMENFESFFHELSGIKTTSLQMTTQVLEMRKCLEVQLEFMWDGIDQQLAKMEDLRKTEEIIDQNKEKINNNQNFEITVKVPRKVKDDIENKQSALNCTKCQVTCHYPCSENLWTNFCPAFWEFSPASIPLIALRLGKRMLSNSKEKTDESLQVAPEVDPISVVIETGMNLFSKNRTCKVCPGKCPSSDHVNENHRWVYKQVEEKQTVFEMRKQYEDAKGQQVTAEEKLTSLKEEMMEKLKPKIVQAIGDIARCSNMLKSIALRGNPLTTVEYIQLKIQNEEKEKKRGYEKRIEILQDVLKKANEQATANLNDGEEATSN</sequence>
<dbReference type="AlphaFoldDB" id="A0A8J2WCK3"/>
<dbReference type="FunFam" id="3.40.50.300:FF:002049">
    <property type="entry name" value="Si:ch73-170d6.2"/>
    <property type="match status" value="1"/>
</dbReference>
<name>A0A8J2WCK3_9CRUS</name>
<dbReference type="Pfam" id="PF00735">
    <property type="entry name" value="Septin"/>
    <property type="match status" value="1"/>
</dbReference>
<comment type="caution">
    <text evidence="4">The sequence shown here is derived from an EMBL/GenBank/DDBJ whole genome shotgun (WGS) entry which is preliminary data.</text>
</comment>
<dbReference type="OrthoDB" id="6345803at2759"/>
<dbReference type="CDD" id="cd00882">
    <property type="entry name" value="Ras_like_GTPase"/>
    <property type="match status" value="1"/>
</dbReference>
<protein>
    <recommendedName>
        <fullName evidence="3">Septin-type G domain-containing protein</fullName>
    </recommendedName>
</protein>
<gene>
    <name evidence="4" type="ORF">DGAL_LOCUS16875</name>
</gene>
<evidence type="ECO:0000313" key="4">
    <source>
        <dbReference type="EMBL" id="CAH0113073.1"/>
    </source>
</evidence>
<evidence type="ECO:0000259" key="3">
    <source>
        <dbReference type="Pfam" id="PF00735"/>
    </source>
</evidence>
<keyword evidence="1" id="KW-0342">GTP-binding</keyword>
<accession>A0A8J2WCK3</accession>
<evidence type="ECO:0000256" key="1">
    <source>
        <dbReference type="RuleBase" id="RU004560"/>
    </source>
</evidence>
<reference evidence="4" key="1">
    <citation type="submission" date="2021-11" db="EMBL/GenBank/DDBJ databases">
        <authorList>
            <person name="Schell T."/>
        </authorList>
    </citation>
    <scope>NUCLEOTIDE SEQUENCE</scope>
    <source>
        <strain evidence="4">M5</strain>
    </source>
</reference>
<feature type="domain" description="Septin-type G" evidence="3">
    <location>
        <begin position="13"/>
        <end position="94"/>
    </location>
</feature>
<feature type="coiled-coil region" evidence="2">
    <location>
        <begin position="495"/>
        <end position="522"/>
    </location>
</feature>
<dbReference type="SUPFAM" id="SSF52540">
    <property type="entry name" value="P-loop containing nucleoside triphosphate hydrolases"/>
    <property type="match status" value="1"/>
</dbReference>
<keyword evidence="2" id="KW-0175">Coiled coil</keyword>
<dbReference type="InterPro" id="IPR030379">
    <property type="entry name" value="G_SEPTIN_dom"/>
</dbReference>
<comment type="similarity">
    <text evidence="1">Belongs to the TRAFAC class TrmE-Era-EngA-EngB-Septin-like GTPase superfamily. Septin GTPase family.</text>
</comment>
<keyword evidence="1" id="KW-0547">Nucleotide-binding</keyword>
<keyword evidence="5" id="KW-1185">Reference proteome</keyword>
<evidence type="ECO:0000313" key="5">
    <source>
        <dbReference type="Proteomes" id="UP000789390"/>
    </source>
</evidence>
<evidence type="ECO:0000256" key="2">
    <source>
        <dbReference type="SAM" id="Coils"/>
    </source>
</evidence>
<dbReference type="GO" id="GO:0005525">
    <property type="term" value="F:GTP binding"/>
    <property type="evidence" value="ECO:0007669"/>
    <property type="project" value="UniProtKB-KW"/>
</dbReference>
<dbReference type="PANTHER" id="PTHR32046">
    <property type="entry name" value="G DOMAIN-CONTAINING PROTEIN"/>
    <property type="match status" value="1"/>
</dbReference>
<dbReference type="Gene3D" id="3.40.50.300">
    <property type="entry name" value="P-loop containing nucleotide triphosphate hydrolases"/>
    <property type="match status" value="1"/>
</dbReference>
<dbReference type="PANTHER" id="PTHR32046:SF14">
    <property type="match status" value="1"/>
</dbReference>
<dbReference type="EMBL" id="CAKKLH010000336">
    <property type="protein sequence ID" value="CAH0113073.1"/>
    <property type="molecule type" value="Genomic_DNA"/>
</dbReference>
<proteinExistence type="inferred from homology"/>
<organism evidence="4 5">
    <name type="scientific">Daphnia galeata</name>
    <dbReference type="NCBI Taxonomy" id="27404"/>
    <lineage>
        <taxon>Eukaryota</taxon>
        <taxon>Metazoa</taxon>
        <taxon>Ecdysozoa</taxon>
        <taxon>Arthropoda</taxon>
        <taxon>Crustacea</taxon>
        <taxon>Branchiopoda</taxon>
        <taxon>Diplostraca</taxon>
        <taxon>Cladocera</taxon>
        <taxon>Anomopoda</taxon>
        <taxon>Daphniidae</taxon>
        <taxon>Daphnia</taxon>
    </lineage>
</organism>
<dbReference type="Proteomes" id="UP000789390">
    <property type="component" value="Unassembled WGS sequence"/>
</dbReference>
<dbReference type="InterPro" id="IPR027417">
    <property type="entry name" value="P-loop_NTPase"/>
</dbReference>